<accession>A0A151B5K7</accession>
<evidence type="ECO:0000256" key="1">
    <source>
        <dbReference type="ARBA" id="ARBA00004117"/>
    </source>
</evidence>
<keyword evidence="9" id="KW-1185">Reference proteome</keyword>
<evidence type="ECO:0000313" key="8">
    <source>
        <dbReference type="EMBL" id="KYH35083.1"/>
    </source>
</evidence>
<sequence>MKNSSISLNTYNLIRKRMNASVLQQKVIAHNIANINTKGYKKFDVVFDEMLNDNKDISMKVTDKKHFSSSGFDDDVRVVRDESSSMRKDGNNVDIDNEMVKLASNTLMYNALVSEIRNRFSMRDFVIKGGR</sequence>
<keyword evidence="4 6" id="KW-0975">Bacterial flagellum</keyword>
<name>A0A151B5K7_9CLOT</name>
<dbReference type="PIRSF" id="PIRSF002889">
    <property type="entry name" value="Rod_FlgB"/>
    <property type="match status" value="1"/>
</dbReference>
<proteinExistence type="inferred from homology"/>
<dbReference type="NCBIfam" id="NF009266">
    <property type="entry name" value="PRK12623.1"/>
    <property type="match status" value="1"/>
</dbReference>
<comment type="similarity">
    <text evidence="2 6">Belongs to the flagella basal body rod proteins family.</text>
</comment>
<dbReference type="RefSeq" id="WP_084364637.1">
    <property type="nucleotide sequence ID" value="NZ_LTBA01000006.1"/>
</dbReference>
<organism evidence="8 9">
    <name type="scientific">Clostridium tepidiprofundi DSM 19306</name>
    <dbReference type="NCBI Taxonomy" id="1121338"/>
    <lineage>
        <taxon>Bacteria</taxon>
        <taxon>Bacillati</taxon>
        <taxon>Bacillota</taxon>
        <taxon>Clostridia</taxon>
        <taxon>Eubacteriales</taxon>
        <taxon>Clostridiaceae</taxon>
        <taxon>Clostridium</taxon>
    </lineage>
</organism>
<dbReference type="PANTHER" id="PTHR30435:SF12">
    <property type="entry name" value="FLAGELLAR BASAL BODY ROD PROTEIN FLGB"/>
    <property type="match status" value="1"/>
</dbReference>
<reference evidence="8 9" key="1">
    <citation type="submission" date="2016-02" db="EMBL/GenBank/DDBJ databases">
        <title>Genome sequence of Clostridium tepidiprofundi DSM 19306.</title>
        <authorList>
            <person name="Poehlein A."/>
            <person name="Daniel R."/>
        </authorList>
    </citation>
    <scope>NUCLEOTIDE SEQUENCE [LARGE SCALE GENOMIC DNA]</scope>
    <source>
        <strain evidence="8 9">DSM 19306</strain>
    </source>
</reference>
<evidence type="ECO:0000256" key="5">
    <source>
        <dbReference type="ARBA" id="ARBA00024934"/>
    </source>
</evidence>
<evidence type="ECO:0000256" key="4">
    <source>
        <dbReference type="ARBA" id="ARBA00023143"/>
    </source>
</evidence>
<evidence type="ECO:0000313" key="9">
    <source>
        <dbReference type="Proteomes" id="UP000075531"/>
    </source>
</evidence>
<dbReference type="Proteomes" id="UP000075531">
    <property type="component" value="Unassembled WGS sequence"/>
</dbReference>
<gene>
    <name evidence="8" type="primary">flgB</name>
    <name evidence="8" type="ORF">CLTEP_09030</name>
</gene>
<dbReference type="NCBIfam" id="TIGR01396">
    <property type="entry name" value="FlgB"/>
    <property type="match status" value="1"/>
</dbReference>
<comment type="subunit">
    <text evidence="6">The basal body constitutes a major portion of the flagellar organelle and consists of a number of rings mounted on a central rod.</text>
</comment>
<dbReference type="GO" id="GO:0071978">
    <property type="term" value="P:bacterial-type flagellum-dependent swarming motility"/>
    <property type="evidence" value="ECO:0007669"/>
    <property type="project" value="TreeGrafter"/>
</dbReference>
<evidence type="ECO:0000256" key="2">
    <source>
        <dbReference type="ARBA" id="ARBA00009677"/>
    </source>
</evidence>
<keyword evidence="8" id="KW-0282">Flagellum</keyword>
<dbReference type="InterPro" id="IPR006300">
    <property type="entry name" value="FlgB"/>
</dbReference>
<protein>
    <recommendedName>
        <fullName evidence="3 6">Flagellar basal body rod protein FlgB</fullName>
    </recommendedName>
</protein>
<comment type="subcellular location">
    <subcellularLocation>
        <location evidence="1 6">Bacterial flagellum basal body</location>
    </subcellularLocation>
</comment>
<evidence type="ECO:0000256" key="6">
    <source>
        <dbReference type="PIRNR" id="PIRNR002889"/>
    </source>
</evidence>
<evidence type="ECO:0000256" key="3">
    <source>
        <dbReference type="ARBA" id="ARBA00014376"/>
    </source>
</evidence>
<dbReference type="STRING" id="1121338.CLTEP_09030"/>
<evidence type="ECO:0000259" key="7">
    <source>
        <dbReference type="Pfam" id="PF00460"/>
    </source>
</evidence>
<keyword evidence="8" id="KW-0966">Cell projection</keyword>
<dbReference type="AlphaFoldDB" id="A0A151B5K7"/>
<feature type="domain" description="Flagellar basal body rod protein N-terminal" evidence="7">
    <location>
        <begin position="17"/>
        <end position="41"/>
    </location>
</feature>
<dbReference type="PANTHER" id="PTHR30435">
    <property type="entry name" value="FLAGELLAR PROTEIN"/>
    <property type="match status" value="1"/>
</dbReference>
<comment type="caution">
    <text evidence="8">The sequence shown here is derived from an EMBL/GenBank/DDBJ whole genome shotgun (WGS) entry which is preliminary data.</text>
</comment>
<dbReference type="EMBL" id="LTBA01000006">
    <property type="protein sequence ID" value="KYH35083.1"/>
    <property type="molecule type" value="Genomic_DNA"/>
</dbReference>
<comment type="function">
    <text evidence="5 6">Structural component of flagellum, the bacterial motility apparatus. Part of the rod structure of flagellar basal body.</text>
</comment>
<dbReference type="InterPro" id="IPR001444">
    <property type="entry name" value="Flag_bb_rod_N"/>
</dbReference>
<dbReference type="OrthoDB" id="9792068at2"/>
<dbReference type="Pfam" id="PF00460">
    <property type="entry name" value="Flg_bb_rod"/>
    <property type="match status" value="1"/>
</dbReference>
<dbReference type="GO" id="GO:0030694">
    <property type="term" value="C:bacterial-type flagellum basal body, rod"/>
    <property type="evidence" value="ECO:0007669"/>
    <property type="project" value="InterPro"/>
</dbReference>
<keyword evidence="8" id="KW-0969">Cilium</keyword>
<dbReference type="PATRIC" id="fig|1121338.3.peg.929"/>